<evidence type="ECO:0000256" key="7">
    <source>
        <dbReference type="SAM" id="MobiDB-lite"/>
    </source>
</evidence>
<feature type="transmembrane region" description="Helical" evidence="8">
    <location>
        <begin position="21"/>
        <end position="41"/>
    </location>
</feature>
<evidence type="ECO:0008006" key="11">
    <source>
        <dbReference type="Google" id="ProtNLM"/>
    </source>
</evidence>
<evidence type="ECO:0000256" key="4">
    <source>
        <dbReference type="ARBA" id="ARBA00022989"/>
    </source>
</evidence>
<dbReference type="OrthoDB" id="3990054at2759"/>
<comment type="subcellular location">
    <subcellularLocation>
        <location evidence="1">Endoplasmic reticulum membrane</location>
        <topology evidence="1">Multi-pass membrane protein</topology>
    </subcellularLocation>
</comment>
<evidence type="ECO:0000313" key="10">
    <source>
        <dbReference type="Proteomes" id="UP000308652"/>
    </source>
</evidence>
<feature type="compositionally biased region" description="Low complexity" evidence="7">
    <location>
        <begin position="322"/>
        <end position="334"/>
    </location>
</feature>
<feature type="transmembrane region" description="Helical" evidence="8">
    <location>
        <begin position="237"/>
        <end position="262"/>
    </location>
</feature>
<keyword evidence="4 8" id="KW-1133">Transmembrane helix</keyword>
<evidence type="ECO:0000256" key="5">
    <source>
        <dbReference type="ARBA" id="ARBA00023098"/>
    </source>
</evidence>
<dbReference type="PANTHER" id="PTHR21212:SF0">
    <property type="entry name" value="SEIPIN"/>
    <property type="match status" value="1"/>
</dbReference>
<dbReference type="Proteomes" id="UP000308652">
    <property type="component" value="Unassembled WGS sequence"/>
</dbReference>
<evidence type="ECO:0000256" key="1">
    <source>
        <dbReference type="ARBA" id="ARBA00004477"/>
    </source>
</evidence>
<protein>
    <recommendedName>
        <fullName evidence="11">Adipose-regulatory protein-domain-containing protein</fullName>
    </recommendedName>
</protein>
<accession>A0A5C3LWU8</accession>
<dbReference type="PANTHER" id="PTHR21212">
    <property type="entry name" value="BERNARDINELLI-SEIP CONGENITAL LIPODYSTROPHY 2 HOMOLOG BSCL2 PROTEIN"/>
    <property type="match status" value="1"/>
</dbReference>
<reference evidence="9 10" key="1">
    <citation type="journal article" date="2019" name="Nat. Ecol. Evol.">
        <title>Megaphylogeny resolves global patterns of mushroom evolution.</title>
        <authorList>
            <person name="Varga T."/>
            <person name="Krizsan K."/>
            <person name="Foldi C."/>
            <person name="Dima B."/>
            <person name="Sanchez-Garcia M."/>
            <person name="Sanchez-Ramirez S."/>
            <person name="Szollosi G.J."/>
            <person name="Szarkandi J.G."/>
            <person name="Papp V."/>
            <person name="Albert L."/>
            <person name="Andreopoulos W."/>
            <person name="Angelini C."/>
            <person name="Antonin V."/>
            <person name="Barry K.W."/>
            <person name="Bougher N.L."/>
            <person name="Buchanan P."/>
            <person name="Buyck B."/>
            <person name="Bense V."/>
            <person name="Catcheside P."/>
            <person name="Chovatia M."/>
            <person name="Cooper J."/>
            <person name="Damon W."/>
            <person name="Desjardin D."/>
            <person name="Finy P."/>
            <person name="Geml J."/>
            <person name="Haridas S."/>
            <person name="Hughes K."/>
            <person name="Justo A."/>
            <person name="Karasinski D."/>
            <person name="Kautmanova I."/>
            <person name="Kiss B."/>
            <person name="Kocsube S."/>
            <person name="Kotiranta H."/>
            <person name="LaButti K.M."/>
            <person name="Lechner B.E."/>
            <person name="Liimatainen K."/>
            <person name="Lipzen A."/>
            <person name="Lukacs Z."/>
            <person name="Mihaltcheva S."/>
            <person name="Morgado L.N."/>
            <person name="Niskanen T."/>
            <person name="Noordeloos M.E."/>
            <person name="Ohm R.A."/>
            <person name="Ortiz-Santana B."/>
            <person name="Ovrebo C."/>
            <person name="Racz N."/>
            <person name="Riley R."/>
            <person name="Savchenko A."/>
            <person name="Shiryaev A."/>
            <person name="Soop K."/>
            <person name="Spirin V."/>
            <person name="Szebenyi C."/>
            <person name="Tomsovsky M."/>
            <person name="Tulloss R.E."/>
            <person name="Uehling J."/>
            <person name="Grigoriev I.V."/>
            <person name="Vagvolgyi C."/>
            <person name="Papp T."/>
            <person name="Martin F.M."/>
            <person name="Miettinen O."/>
            <person name="Hibbett D.S."/>
            <person name="Nagy L.G."/>
        </authorList>
    </citation>
    <scope>NUCLEOTIDE SEQUENCE [LARGE SCALE GENOMIC DNA]</scope>
    <source>
        <strain evidence="9 10">CBS 166.37</strain>
    </source>
</reference>
<keyword evidence="5" id="KW-0443">Lipid metabolism</keyword>
<evidence type="ECO:0000256" key="6">
    <source>
        <dbReference type="ARBA" id="ARBA00023136"/>
    </source>
</evidence>
<keyword evidence="3" id="KW-0256">Endoplasmic reticulum</keyword>
<dbReference type="CDD" id="cd23995">
    <property type="entry name" value="Seipin_BSCL2_like"/>
    <property type="match status" value="1"/>
</dbReference>
<dbReference type="STRING" id="68775.A0A5C3LWU8"/>
<dbReference type="InterPro" id="IPR009617">
    <property type="entry name" value="Seipin"/>
</dbReference>
<proteinExistence type="predicted"/>
<keyword evidence="10" id="KW-1185">Reference proteome</keyword>
<dbReference type="GO" id="GO:0006629">
    <property type="term" value="P:lipid metabolic process"/>
    <property type="evidence" value="ECO:0007669"/>
    <property type="project" value="UniProtKB-KW"/>
</dbReference>
<dbReference type="Pfam" id="PF06775">
    <property type="entry name" value="Seipin"/>
    <property type="match status" value="1"/>
</dbReference>
<dbReference type="AlphaFoldDB" id="A0A5C3LWU8"/>
<keyword evidence="6 8" id="KW-0472">Membrane</keyword>
<feature type="region of interest" description="Disordered" evidence="7">
    <location>
        <begin position="273"/>
        <end position="352"/>
    </location>
</feature>
<sequence length="352" mass="38582">MSKQTDATRSAKDSRGRLSRIISYIVNAPFRIVQAVLSNGISTLRPYAPQIIPLAVCVLFIPLVISFSLLAGWSVWKSLSVGWDSPLYFQYGDGVSPYATAQIPPLLPQQRYNIALQLTIPASESNLALGNFMVGLALSTTNNKTLTYVRRPAVVVPPQSSLFFRTPYLIHVEVPLVDSFIAGRSKVVASIDVGRRDRWKTLGVGHERELTIKSASLYGIAVPHGVRGLAIRFPVTFGLISASTFLVILSIILGGCILPTMLRPMSQQNANNGLDEDGFKKESLRESGVLTEGHGERRRRRRSKSNRRSSSVTAVKVEHSESAIPPATSPSPSTRLRRRESKRLDSGSDSDT</sequence>
<feature type="transmembrane region" description="Helical" evidence="8">
    <location>
        <begin position="47"/>
        <end position="70"/>
    </location>
</feature>
<dbReference type="GO" id="GO:0005789">
    <property type="term" value="C:endoplasmic reticulum membrane"/>
    <property type="evidence" value="ECO:0007669"/>
    <property type="project" value="UniProtKB-SubCell"/>
</dbReference>
<evidence type="ECO:0000256" key="8">
    <source>
        <dbReference type="SAM" id="Phobius"/>
    </source>
</evidence>
<gene>
    <name evidence="9" type="ORF">BDQ12DRAFT_736595</name>
</gene>
<keyword evidence="2 8" id="KW-0812">Transmembrane</keyword>
<dbReference type="GO" id="GO:0140042">
    <property type="term" value="P:lipid droplet formation"/>
    <property type="evidence" value="ECO:0007669"/>
    <property type="project" value="UniProtKB-ARBA"/>
</dbReference>
<feature type="compositionally biased region" description="Basic residues" evidence="7">
    <location>
        <begin position="296"/>
        <end position="307"/>
    </location>
</feature>
<evidence type="ECO:0000256" key="2">
    <source>
        <dbReference type="ARBA" id="ARBA00022692"/>
    </source>
</evidence>
<name>A0A5C3LWU8_9AGAR</name>
<organism evidence="9 10">
    <name type="scientific">Crucibulum laeve</name>
    <dbReference type="NCBI Taxonomy" id="68775"/>
    <lineage>
        <taxon>Eukaryota</taxon>
        <taxon>Fungi</taxon>
        <taxon>Dikarya</taxon>
        <taxon>Basidiomycota</taxon>
        <taxon>Agaricomycotina</taxon>
        <taxon>Agaricomycetes</taxon>
        <taxon>Agaricomycetidae</taxon>
        <taxon>Agaricales</taxon>
        <taxon>Agaricineae</taxon>
        <taxon>Nidulariaceae</taxon>
        <taxon>Crucibulum</taxon>
    </lineage>
</organism>
<evidence type="ECO:0000313" key="9">
    <source>
        <dbReference type="EMBL" id="TFK36853.1"/>
    </source>
</evidence>
<evidence type="ECO:0000256" key="3">
    <source>
        <dbReference type="ARBA" id="ARBA00022824"/>
    </source>
</evidence>
<dbReference type="EMBL" id="ML213611">
    <property type="protein sequence ID" value="TFK36853.1"/>
    <property type="molecule type" value="Genomic_DNA"/>
</dbReference>